<proteinExistence type="predicted"/>
<sequence length="233" mass="26795">MIPVPHIPIKIYLDKYSKPITIIAFIDTGAAEAIMNLDVLPTNWWKPHVRYFYSAADHPFATHLISKPITIQFFRGCCVRTTVLGSKLPGKDIVEGFDLYTKAQHLKILPDGRNEDITPTKASHMGMNLDHLLLAEQECKELQQQDLIEPSNSQWACEAFYVNKISEQVIGKLRLILITNLLMNSSRMTNSHYQLGIYPDDRAKTSFCIPNKHFQWKVMPFGLKLLLHYSKRR</sequence>
<dbReference type="OrthoDB" id="1749697at2759"/>
<name>A0A5B6UYZ5_9ROSI</name>
<evidence type="ECO:0000313" key="2">
    <source>
        <dbReference type="Proteomes" id="UP000325315"/>
    </source>
</evidence>
<dbReference type="SUPFAM" id="SSF56672">
    <property type="entry name" value="DNA/RNA polymerases"/>
    <property type="match status" value="1"/>
</dbReference>
<keyword evidence="1" id="KW-0548">Nucleotidyltransferase</keyword>
<organism evidence="1 2">
    <name type="scientific">Gossypium australe</name>
    <dbReference type="NCBI Taxonomy" id="47621"/>
    <lineage>
        <taxon>Eukaryota</taxon>
        <taxon>Viridiplantae</taxon>
        <taxon>Streptophyta</taxon>
        <taxon>Embryophyta</taxon>
        <taxon>Tracheophyta</taxon>
        <taxon>Spermatophyta</taxon>
        <taxon>Magnoliopsida</taxon>
        <taxon>eudicotyledons</taxon>
        <taxon>Gunneridae</taxon>
        <taxon>Pentapetalae</taxon>
        <taxon>rosids</taxon>
        <taxon>malvids</taxon>
        <taxon>Malvales</taxon>
        <taxon>Malvaceae</taxon>
        <taxon>Malvoideae</taxon>
        <taxon>Gossypium</taxon>
    </lineage>
</organism>
<reference evidence="2" key="1">
    <citation type="journal article" date="2019" name="Plant Biotechnol. J.">
        <title>Genome sequencing of the Australian wild diploid species Gossypium australe highlights disease resistance and delayed gland morphogenesis.</title>
        <authorList>
            <person name="Cai Y."/>
            <person name="Cai X."/>
            <person name="Wang Q."/>
            <person name="Wang P."/>
            <person name="Zhang Y."/>
            <person name="Cai C."/>
            <person name="Xu Y."/>
            <person name="Wang K."/>
            <person name="Zhou Z."/>
            <person name="Wang C."/>
            <person name="Geng S."/>
            <person name="Li B."/>
            <person name="Dong Q."/>
            <person name="Hou Y."/>
            <person name="Wang H."/>
            <person name="Ai P."/>
            <person name="Liu Z."/>
            <person name="Yi F."/>
            <person name="Sun M."/>
            <person name="An G."/>
            <person name="Cheng J."/>
            <person name="Zhang Y."/>
            <person name="Shi Q."/>
            <person name="Xie Y."/>
            <person name="Shi X."/>
            <person name="Chang Y."/>
            <person name="Huang F."/>
            <person name="Chen Y."/>
            <person name="Hong S."/>
            <person name="Mi L."/>
            <person name="Sun Q."/>
            <person name="Zhang L."/>
            <person name="Zhou B."/>
            <person name="Peng R."/>
            <person name="Zhang X."/>
            <person name="Liu F."/>
        </authorList>
    </citation>
    <scope>NUCLEOTIDE SEQUENCE [LARGE SCALE GENOMIC DNA]</scope>
    <source>
        <strain evidence="2">cv. PA1801</strain>
    </source>
</reference>
<comment type="caution">
    <text evidence="1">The sequence shown here is derived from an EMBL/GenBank/DDBJ whole genome shotgun (WGS) entry which is preliminary data.</text>
</comment>
<dbReference type="Gene3D" id="3.10.10.10">
    <property type="entry name" value="HIV Type 1 Reverse Transcriptase, subunit A, domain 1"/>
    <property type="match status" value="1"/>
</dbReference>
<keyword evidence="2" id="KW-1185">Reference proteome</keyword>
<dbReference type="Proteomes" id="UP000325315">
    <property type="component" value="Unassembled WGS sequence"/>
</dbReference>
<keyword evidence="1" id="KW-0808">Transferase</keyword>
<dbReference type="GO" id="GO:0003964">
    <property type="term" value="F:RNA-directed DNA polymerase activity"/>
    <property type="evidence" value="ECO:0007669"/>
    <property type="project" value="UniProtKB-KW"/>
</dbReference>
<dbReference type="EMBL" id="SMMG02000010">
    <property type="protein sequence ID" value="KAA3459415.1"/>
    <property type="molecule type" value="Genomic_DNA"/>
</dbReference>
<accession>A0A5B6UYZ5</accession>
<protein>
    <submittedName>
        <fullName evidence="1">RNA-directed DNA polymerase-like protein</fullName>
    </submittedName>
</protein>
<dbReference type="AlphaFoldDB" id="A0A5B6UYZ5"/>
<dbReference type="InterPro" id="IPR043502">
    <property type="entry name" value="DNA/RNA_pol_sf"/>
</dbReference>
<keyword evidence="1" id="KW-0695">RNA-directed DNA polymerase</keyword>
<evidence type="ECO:0000313" key="1">
    <source>
        <dbReference type="EMBL" id="KAA3459415.1"/>
    </source>
</evidence>
<gene>
    <name evidence="1" type="ORF">EPI10_013908</name>
</gene>